<sequence length="88" mass="9991">MYLSVSEAATSSVLVRQEDGIQKPVYYTSKALLPAETRYSSAEHVALALITAARKLRPYFQAHRIRVYTNWPLKLILQKPEVSGRLTK</sequence>
<dbReference type="GO" id="GO:0004519">
    <property type="term" value="F:endonuclease activity"/>
    <property type="evidence" value="ECO:0007669"/>
    <property type="project" value="UniProtKB-KW"/>
</dbReference>
<comment type="caution">
    <text evidence="8">The sequence shown here is derived from an EMBL/GenBank/DDBJ whole genome shotgun (WGS) entry which is preliminary data.</text>
</comment>
<dbReference type="GO" id="GO:0016787">
    <property type="term" value="F:hydrolase activity"/>
    <property type="evidence" value="ECO:0007669"/>
    <property type="project" value="UniProtKB-KW"/>
</dbReference>
<keyword evidence="5" id="KW-0378">Hydrolase</keyword>
<organism evidence="8 9">
    <name type="scientific">Acer saccharum</name>
    <name type="common">Sugar maple</name>
    <dbReference type="NCBI Taxonomy" id="4024"/>
    <lineage>
        <taxon>Eukaryota</taxon>
        <taxon>Viridiplantae</taxon>
        <taxon>Streptophyta</taxon>
        <taxon>Embryophyta</taxon>
        <taxon>Tracheophyta</taxon>
        <taxon>Spermatophyta</taxon>
        <taxon>Magnoliopsida</taxon>
        <taxon>eudicotyledons</taxon>
        <taxon>Gunneridae</taxon>
        <taxon>Pentapetalae</taxon>
        <taxon>rosids</taxon>
        <taxon>malvids</taxon>
        <taxon>Sapindales</taxon>
        <taxon>Sapindaceae</taxon>
        <taxon>Hippocastanoideae</taxon>
        <taxon>Acereae</taxon>
        <taxon>Acer</taxon>
    </lineage>
</organism>
<dbReference type="SUPFAM" id="SSF56672">
    <property type="entry name" value="DNA/RNA polymerases"/>
    <property type="match status" value="1"/>
</dbReference>
<dbReference type="GO" id="GO:0003964">
    <property type="term" value="F:RNA-directed DNA polymerase activity"/>
    <property type="evidence" value="ECO:0007669"/>
    <property type="project" value="UniProtKB-KW"/>
</dbReference>
<keyword evidence="6" id="KW-0695">RNA-directed DNA polymerase</keyword>
<proteinExistence type="predicted"/>
<dbReference type="PANTHER" id="PTHR48475:SF2">
    <property type="entry name" value="RIBONUCLEASE H"/>
    <property type="match status" value="1"/>
</dbReference>
<evidence type="ECO:0000259" key="7">
    <source>
        <dbReference type="Pfam" id="PF17917"/>
    </source>
</evidence>
<protein>
    <recommendedName>
        <fullName evidence="7">Reverse transcriptase RNase H-like domain-containing protein</fullName>
    </recommendedName>
</protein>
<evidence type="ECO:0000256" key="3">
    <source>
        <dbReference type="ARBA" id="ARBA00022722"/>
    </source>
</evidence>
<gene>
    <name evidence="8" type="ORF">LWI29_033729</name>
</gene>
<dbReference type="AlphaFoldDB" id="A0AA39SDU2"/>
<evidence type="ECO:0000256" key="2">
    <source>
        <dbReference type="ARBA" id="ARBA00022695"/>
    </source>
</evidence>
<evidence type="ECO:0000313" key="9">
    <source>
        <dbReference type="Proteomes" id="UP001168877"/>
    </source>
</evidence>
<evidence type="ECO:0000313" key="8">
    <source>
        <dbReference type="EMBL" id="KAK0590961.1"/>
    </source>
</evidence>
<dbReference type="Proteomes" id="UP001168877">
    <property type="component" value="Unassembled WGS sequence"/>
</dbReference>
<dbReference type="PANTHER" id="PTHR48475">
    <property type="entry name" value="RIBONUCLEASE H"/>
    <property type="match status" value="1"/>
</dbReference>
<evidence type="ECO:0000256" key="4">
    <source>
        <dbReference type="ARBA" id="ARBA00022759"/>
    </source>
</evidence>
<reference evidence="8" key="2">
    <citation type="submission" date="2023-06" db="EMBL/GenBank/DDBJ databases">
        <authorList>
            <person name="Swenson N.G."/>
            <person name="Wegrzyn J.L."/>
            <person name="Mcevoy S.L."/>
        </authorList>
    </citation>
    <scope>NUCLEOTIDE SEQUENCE</scope>
    <source>
        <strain evidence="8">NS2018</strain>
        <tissue evidence="8">Leaf</tissue>
    </source>
</reference>
<keyword evidence="1" id="KW-0808">Transferase</keyword>
<keyword evidence="4" id="KW-0255">Endonuclease</keyword>
<keyword evidence="9" id="KW-1185">Reference proteome</keyword>
<evidence type="ECO:0000256" key="1">
    <source>
        <dbReference type="ARBA" id="ARBA00022679"/>
    </source>
</evidence>
<dbReference type="Gene3D" id="3.10.20.370">
    <property type="match status" value="1"/>
</dbReference>
<keyword evidence="2" id="KW-0548">Nucleotidyltransferase</keyword>
<evidence type="ECO:0000256" key="6">
    <source>
        <dbReference type="ARBA" id="ARBA00022918"/>
    </source>
</evidence>
<name>A0AA39SDU2_ACESA</name>
<accession>A0AA39SDU2</accession>
<feature type="domain" description="Reverse transcriptase RNase H-like" evidence="7">
    <location>
        <begin position="3"/>
        <end position="87"/>
    </location>
</feature>
<reference evidence="8" key="1">
    <citation type="journal article" date="2022" name="Plant J.">
        <title>Strategies of tolerance reflected in two North American maple genomes.</title>
        <authorList>
            <person name="McEvoy S.L."/>
            <person name="Sezen U.U."/>
            <person name="Trouern-Trend A."/>
            <person name="McMahon S.M."/>
            <person name="Schaberg P.G."/>
            <person name="Yang J."/>
            <person name="Wegrzyn J.L."/>
            <person name="Swenson N.G."/>
        </authorList>
    </citation>
    <scope>NUCLEOTIDE SEQUENCE</scope>
    <source>
        <strain evidence="8">NS2018</strain>
    </source>
</reference>
<dbReference type="InterPro" id="IPR043502">
    <property type="entry name" value="DNA/RNA_pol_sf"/>
</dbReference>
<dbReference type="Pfam" id="PF17917">
    <property type="entry name" value="RT_RNaseH"/>
    <property type="match status" value="1"/>
</dbReference>
<dbReference type="InterPro" id="IPR041373">
    <property type="entry name" value="RT_RNaseH"/>
</dbReference>
<keyword evidence="3" id="KW-0540">Nuclease</keyword>
<dbReference type="EMBL" id="JAUESC010000381">
    <property type="protein sequence ID" value="KAK0590961.1"/>
    <property type="molecule type" value="Genomic_DNA"/>
</dbReference>
<evidence type="ECO:0000256" key="5">
    <source>
        <dbReference type="ARBA" id="ARBA00022801"/>
    </source>
</evidence>